<reference evidence="3 4" key="1">
    <citation type="submission" date="2011-08" db="EMBL/GenBank/DDBJ databases">
        <title>The Genome Sequence of Clostridium citroniae WAL-17108.</title>
        <authorList>
            <consortium name="The Broad Institute Genome Sequencing Platform"/>
            <person name="Earl A."/>
            <person name="Ward D."/>
            <person name="Feldgarden M."/>
            <person name="Gevers D."/>
            <person name="Finegold S.M."/>
            <person name="Summanen P.H."/>
            <person name="Molitoris D.R."/>
            <person name="Vaisanen M.L."/>
            <person name="Daigneault M."/>
            <person name="Allen-Vercoe E."/>
            <person name="Young S.K."/>
            <person name="Zeng Q."/>
            <person name="Gargeya S."/>
            <person name="Fitzgerald M."/>
            <person name="Haas B."/>
            <person name="Abouelleil A."/>
            <person name="Alvarado L."/>
            <person name="Arachchi H.M."/>
            <person name="Berlin A."/>
            <person name="Brown A."/>
            <person name="Chapman S.B."/>
            <person name="Chen Z."/>
            <person name="Dunbar C."/>
            <person name="Freedman E."/>
            <person name="Gearin G."/>
            <person name="Gellesch M."/>
            <person name="Goldberg J."/>
            <person name="Griggs A."/>
            <person name="Gujja S."/>
            <person name="Heiman D."/>
            <person name="Howarth C."/>
            <person name="Larson L."/>
            <person name="Lui A."/>
            <person name="MacDonald P.J.P."/>
            <person name="Montmayeur A."/>
            <person name="Murphy C."/>
            <person name="Neiman D."/>
            <person name="Pearson M."/>
            <person name="Priest M."/>
            <person name="Roberts A."/>
            <person name="Saif S."/>
            <person name="Shea T."/>
            <person name="Shenoy N."/>
            <person name="Sisk P."/>
            <person name="Stolte C."/>
            <person name="Sykes S."/>
            <person name="Wortman J."/>
            <person name="Nusbaum C."/>
            <person name="Birren B."/>
        </authorList>
    </citation>
    <scope>NUCLEOTIDE SEQUENCE [LARGE SCALE GENOMIC DNA]</scope>
    <source>
        <strain evidence="3 4">WAL-17108</strain>
    </source>
</reference>
<feature type="transmembrane region" description="Helical" evidence="1">
    <location>
        <begin position="220"/>
        <end position="239"/>
    </location>
</feature>
<feature type="transmembrane region" description="Helical" evidence="1">
    <location>
        <begin position="364"/>
        <end position="382"/>
    </location>
</feature>
<dbReference type="RefSeq" id="WP_007866213.1">
    <property type="nucleotide sequence ID" value="NZ_JH376426.1"/>
</dbReference>
<name>G5HNF0_9FIRM</name>
<feature type="transmembrane region" description="Helical" evidence="1">
    <location>
        <begin position="326"/>
        <end position="352"/>
    </location>
</feature>
<proteinExistence type="predicted"/>
<dbReference type="PATRIC" id="fig|742733.3.peg.4267"/>
<feature type="transmembrane region" description="Helical" evidence="1">
    <location>
        <begin position="91"/>
        <end position="109"/>
    </location>
</feature>
<evidence type="ECO:0000313" key="3">
    <source>
        <dbReference type="EMBL" id="EHE96993.1"/>
    </source>
</evidence>
<evidence type="ECO:0000313" key="4">
    <source>
        <dbReference type="Proteomes" id="UP000003763"/>
    </source>
</evidence>
<feature type="transmembrane region" description="Helical" evidence="1">
    <location>
        <begin position="51"/>
        <end position="71"/>
    </location>
</feature>
<dbReference type="AlphaFoldDB" id="G5HNF0"/>
<dbReference type="EMBL" id="ADLJ01000033">
    <property type="protein sequence ID" value="EHE96993.1"/>
    <property type="molecule type" value="Genomic_DNA"/>
</dbReference>
<feature type="transmembrane region" description="Helical" evidence="1">
    <location>
        <begin position="27"/>
        <end position="44"/>
    </location>
</feature>
<protein>
    <recommendedName>
        <fullName evidence="2">Dicarboxylate carrier MatC N-terminal domain-containing protein</fullName>
    </recommendedName>
</protein>
<feature type="domain" description="Dicarboxylate carrier MatC N-terminal" evidence="2">
    <location>
        <begin position="6"/>
        <end position="146"/>
    </location>
</feature>
<evidence type="ECO:0000259" key="2">
    <source>
        <dbReference type="Pfam" id="PF07158"/>
    </source>
</evidence>
<dbReference type="InterPro" id="IPR009827">
    <property type="entry name" value="MatC_N"/>
</dbReference>
<feature type="transmembrane region" description="Helical" evidence="1">
    <location>
        <begin position="179"/>
        <end position="199"/>
    </location>
</feature>
<comment type="caution">
    <text evidence="3">The sequence shown here is derived from an EMBL/GenBank/DDBJ whole genome shotgun (WGS) entry which is preliminary data.</text>
</comment>
<gene>
    <name evidence="3" type="ORF">HMPREF9469_04112</name>
</gene>
<dbReference type="Pfam" id="PF07158">
    <property type="entry name" value="MatC_N"/>
    <property type="match status" value="1"/>
</dbReference>
<keyword evidence="1" id="KW-1133">Transmembrane helix</keyword>
<sequence length="433" mass="45882">MALTVCLAGIVVSVAVGWRLKLNTGVIAMVFAFVIGYFFLDMSVDDVIGYWPVNIVFYLISIALLFNYATLNGTMEVLGRKMLALLGGRTPVIPWAIALVCAVVGGLGAGASTPAIIGPFAFSMALSSGIDPVLTAVCIAFGNLIGSNNPYNGYGGVISKNLMMENGARAGDACLMGNYIWINCTIMSIFVILLFYLYFKGYRRGTGCPASAPAFTPVQQRTVAVVGISFAFMVVPEIMQAYFHGMFWKTMAGICRPQAVMAAAALACSVMRLAPEKEVIRQIPIHTIVMIAGVYMLIKVSVNAGLVDGISLLLSENIPGVMVPGVLVMLAAFLSFFSSSTSTVMPLMYPLVPHLAEGLGLNPIMLYTCIFFGGLATAVSPFSTGGALTIAGCPDPVVKEELANRMIFCALVIPVLTFAAAQMGLFSLFGVLL</sequence>
<keyword evidence="1" id="KW-0812">Transmembrane</keyword>
<evidence type="ECO:0000256" key="1">
    <source>
        <dbReference type="SAM" id="Phobius"/>
    </source>
</evidence>
<dbReference type="Proteomes" id="UP000003763">
    <property type="component" value="Unassembled WGS sequence"/>
</dbReference>
<keyword evidence="1" id="KW-0472">Membrane</keyword>
<feature type="transmembrane region" description="Helical" evidence="1">
    <location>
        <begin position="402"/>
        <end position="432"/>
    </location>
</feature>
<dbReference type="eggNOG" id="COG0471">
    <property type="taxonomic scope" value="Bacteria"/>
</dbReference>
<feature type="transmembrane region" description="Helical" evidence="1">
    <location>
        <begin position="259"/>
        <end position="275"/>
    </location>
</feature>
<organism evidence="3 4">
    <name type="scientific">[Clostridium] citroniae WAL-17108</name>
    <dbReference type="NCBI Taxonomy" id="742733"/>
    <lineage>
        <taxon>Bacteria</taxon>
        <taxon>Bacillati</taxon>
        <taxon>Bacillota</taxon>
        <taxon>Clostridia</taxon>
        <taxon>Lachnospirales</taxon>
        <taxon>Lachnospiraceae</taxon>
        <taxon>Enterocloster</taxon>
    </lineage>
</organism>
<accession>G5HNF0</accession>
<feature type="transmembrane region" description="Helical" evidence="1">
    <location>
        <begin position="287"/>
        <end position="306"/>
    </location>
</feature>
<feature type="transmembrane region" description="Helical" evidence="1">
    <location>
        <begin position="121"/>
        <end position="145"/>
    </location>
</feature>
<dbReference type="HOGENOM" id="CLU_052316_0_0_9"/>